<feature type="domain" description="Major facilitator superfamily (MFS) profile" evidence="10">
    <location>
        <begin position="19"/>
        <end position="506"/>
    </location>
</feature>
<dbReference type="Gene3D" id="1.20.1720.10">
    <property type="entry name" value="Multidrug resistance protein D"/>
    <property type="match status" value="1"/>
</dbReference>
<dbReference type="EMBL" id="SDKK01000032">
    <property type="protein sequence ID" value="TYC52452.1"/>
    <property type="molecule type" value="Genomic_DNA"/>
</dbReference>
<evidence type="ECO:0000256" key="4">
    <source>
        <dbReference type="ARBA" id="ARBA00022475"/>
    </source>
</evidence>
<evidence type="ECO:0000256" key="7">
    <source>
        <dbReference type="ARBA" id="ARBA00022989"/>
    </source>
</evidence>
<sequence length="517" mass="55410">MSAAPAPLPPLEPGARRLATVALSLATFMNVLDTTIANVSIPNIAGDLGVSPGQGTWVITSFGVANAIAVPLTGWLSQRFGQVRLFVTSVVLFVIASLLCGLASSLEMLIAARVLQGLVAGPMIPLSQSLLLQAYPREKAGMALAMWSMTTLVAPVMGPILGGWLSDNLSWPWIFYINIPVGLGAAWMSWQLLKERESATRKLPIDKIGLLLLVVWVGALQIMLDKGKELDWFQSGEIIALAVVAFVGFALFVVWELTDAHPVVDLTLFARPNFLFGVIALAAGYGVFFGNVVVMPLWLQQYMGYTATWAGLVTAPIGFLALLLSPVIGKILPRTDPRRIATVAFMVFALVSFMRAGYSTDITPANIIIPQIIQGIAMACFFIPLVSITLSGLPMERIPSASGVSNFVRITFGAFGASLMTTLWERRAALHHEHLAAQVSVYNPIAGDALNGLQSQGFDLARSLGVLERQVTVQAFSLAANDVFWLSGCLFLALLATIWMTRPTHGRPAAASGDAAH</sequence>
<evidence type="ECO:0000256" key="6">
    <source>
        <dbReference type="ARBA" id="ARBA00022692"/>
    </source>
</evidence>
<feature type="transmembrane region" description="Helical" evidence="9">
    <location>
        <begin position="171"/>
        <end position="193"/>
    </location>
</feature>
<accession>A0A6C2CFQ2</accession>
<evidence type="ECO:0000259" key="10">
    <source>
        <dbReference type="PROSITE" id="PS50850"/>
    </source>
</evidence>
<feature type="transmembrane region" description="Helical" evidence="9">
    <location>
        <begin position="83"/>
        <end position="104"/>
    </location>
</feature>
<comment type="similarity">
    <text evidence="2">Belongs to the major facilitator superfamily. EmrB family.</text>
</comment>
<feature type="transmembrane region" description="Helical" evidence="9">
    <location>
        <begin position="305"/>
        <end position="328"/>
    </location>
</feature>
<dbReference type="GO" id="GO:0005886">
    <property type="term" value="C:plasma membrane"/>
    <property type="evidence" value="ECO:0007669"/>
    <property type="project" value="UniProtKB-SubCell"/>
</dbReference>
<dbReference type="InterPro" id="IPR004638">
    <property type="entry name" value="EmrB-like"/>
</dbReference>
<comment type="caution">
    <text evidence="11">The sequence shown here is derived from an EMBL/GenBank/DDBJ whole genome shotgun (WGS) entry which is preliminary data.</text>
</comment>
<evidence type="ECO:0000256" key="5">
    <source>
        <dbReference type="ARBA" id="ARBA00022519"/>
    </source>
</evidence>
<feature type="transmembrane region" description="Helical" evidence="9">
    <location>
        <begin position="236"/>
        <end position="255"/>
    </location>
</feature>
<feature type="transmembrane region" description="Helical" evidence="9">
    <location>
        <begin position="483"/>
        <end position="501"/>
    </location>
</feature>
<evidence type="ECO:0000313" key="11">
    <source>
        <dbReference type="EMBL" id="TYC52452.1"/>
    </source>
</evidence>
<keyword evidence="3" id="KW-0813">Transport</keyword>
<keyword evidence="5" id="KW-0997">Cell inner membrane</keyword>
<dbReference type="InterPro" id="IPR036259">
    <property type="entry name" value="MFS_trans_sf"/>
</dbReference>
<dbReference type="PANTHER" id="PTHR42718:SF9">
    <property type="entry name" value="MAJOR FACILITATOR SUPERFAMILY MULTIDRUG TRANSPORTER MFSC"/>
    <property type="match status" value="1"/>
</dbReference>
<feature type="transmembrane region" description="Helical" evidence="9">
    <location>
        <begin position="275"/>
        <end position="299"/>
    </location>
</feature>
<evidence type="ECO:0000256" key="2">
    <source>
        <dbReference type="ARBA" id="ARBA00008537"/>
    </source>
</evidence>
<dbReference type="InterPro" id="IPR011701">
    <property type="entry name" value="MFS"/>
</dbReference>
<feature type="transmembrane region" description="Helical" evidence="9">
    <location>
        <begin position="407"/>
        <end position="424"/>
    </location>
</feature>
<evidence type="ECO:0000256" key="1">
    <source>
        <dbReference type="ARBA" id="ARBA00004429"/>
    </source>
</evidence>
<keyword evidence="4" id="KW-1003">Cell membrane</keyword>
<dbReference type="Pfam" id="PF07690">
    <property type="entry name" value="MFS_1"/>
    <property type="match status" value="1"/>
</dbReference>
<keyword evidence="7 9" id="KW-1133">Transmembrane helix</keyword>
<dbReference type="InterPro" id="IPR020846">
    <property type="entry name" value="MFS_dom"/>
</dbReference>
<feature type="transmembrane region" description="Helical" evidence="9">
    <location>
        <begin position="57"/>
        <end position="76"/>
    </location>
</feature>
<protein>
    <submittedName>
        <fullName evidence="11">DHA2 family efflux MFS transporter permease subunit</fullName>
    </submittedName>
</protein>
<keyword evidence="8 9" id="KW-0472">Membrane</keyword>
<gene>
    <name evidence="11" type="ORF">ETQ85_22810</name>
</gene>
<name>A0A6C2CFQ2_9RHOO</name>
<dbReference type="CDD" id="cd17503">
    <property type="entry name" value="MFS_LmrB_MDR_like"/>
    <property type="match status" value="1"/>
</dbReference>
<dbReference type="FunFam" id="1.20.1720.10:FF:000002">
    <property type="entry name" value="Multidrug resistance protein B"/>
    <property type="match status" value="1"/>
</dbReference>
<comment type="subcellular location">
    <subcellularLocation>
        <location evidence="1">Cell inner membrane</location>
        <topology evidence="1">Multi-pass membrane protein</topology>
    </subcellularLocation>
</comment>
<keyword evidence="12" id="KW-1185">Reference proteome</keyword>
<keyword evidence="6 9" id="KW-0812">Transmembrane</keyword>
<dbReference type="PANTHER" id="PTHR42718">
    <property type="entry name" value="MAJOR FACILITATOR SUPERFAMILY MULTIDRUG TRANSPORTER MFSC"/>
    <property type="match status" value="1"/>
</dbReference>
<organism evidence="11 12">
    <name type="scientific">Zoogloea oleivorans</name>
    <dbReference type="NCBI Taxonomy" id="1552750"/>
    <lineage>
        <taxon>Bacteria</taxon>
        <taxon>Pseudomonadati</taxon>
        <taxon>Pseudomonadota</taxon>
        <taxon>Betaproteobacteria</taxon>
        <taxon>Rhodocyclales</taxon>
        <taxon>Zoogloeaceae</taxon>
        <taxon>Zoogloea</taxon>
    </lineage>
</organism>
<evidence type="ECO:0000256" key="9">
    <source>
        <dbReference type="SAM" id="Phobius"/>
    </source>
</evidence>
<evidence type="ECO:0000313" key="12">
    <source>
        <dbReference type="Proteomes" id="UP000389128"/>
    </source>
</evidence>
<evidence type="ECO:0000256" key="8">
    <source>
        <dbReference type="ARBA" id="ARBA00023136"/>
    </source>
</evidence>
<dbReference type="GO" id="GO:1990961">
    <property type="term" value="P:xenobiotic detoxification by transmembrane export across the plasma membrane"/>
    <property type="evidence" value="ECO:0007669"/>
    <property type="project" value="UniProtKB-ARBA"/>
</dbReference>
<dbReference type="GO" id="GO:0015721">
    <property type="term" value="P:bile acid and bile salt transport"/>
    <property type="evidence" value="ECO:0007669"/>
    <property type="project" value="UniProtKB-ARBA"/>
</dbReference>
<dbReference type="RefSeq" id="WP_148581357.1">
    <property type="nucleotide sequence ID" value="NZ_SDKK01000032.1"/>
</dbReference>
<feature type="transmembrane region" description="Helical" evidence="9">
    <location>
        <begin position="372"/>
        <end position="395"/>
    </location>
</feature>
<dbReference type="NCBIfam" id="TIGR00711">
    <property type="entry name" value="efflux_EmrB"/>
    <property type="match status" value="1"/>
</dbReference>
<dbReference type="OrthoDB" id="9807274at2"/>
<feature type="transmembrane region" description="Helical" evidence="9">
    <location>
        <begin position="110"/>
        <end position="132"/>
    </location>
</feature>
<dbReference type="PROSITE" id="PS50850">
    <property type="entry name" value="MFS"/>
    <property type="match status" value="1"/>
</dbReference>
<evidence type="ECO:0000256" key="3">
    <source>
        <dbReference type="ARBA" id="ARBA00022448"/>
    </source>
</evidence>
<dbReference type="AlphaFoldDB" id="A0A6C2CFQ2"/>
<reference evidence="11 12" key="1">
    <citation type="submission" date="2019-01" db="EMBL/GenBank/DDBJ databases">
        <title>Zoogloea oleivorans genome sequencing and assembly.</title>
        <authorList>
            <person name="Tancsics A."/>
            <person name="Farkas M."/>
            <person name="Kriszt B."/>
            <person name="Maroti G."/>
            <person name="Horvath B."/>
        </authorList>
    </citation>
    <scope>NUCLEOTIDE SEQUENCE [LARGE SCALE GENOMIC DNA]</scope>
    <source>
        <strain evidence="11 12">Buc</strain>
    </source>
</reference>
<dbReference type="Gene3D" id="1.20.1250.20">
    <property type="entry name" value="MFS general substrate transporter like domains"/>
    <property type="match status" value="1"/>
</dbReference>
<feature type="transmembrane region" description="Helical" evidence="9">
    <location>
        <begin position="340"/>
        <end position="360"/>
    </location>
</feature>
<dbReference type="SUPFAM" id="SSF103473">
    <property type="entry name" value="MFS general substrate transporter"/>
    <property type="match status" value="1"/>
</dbReference>
<feature type="transmembrane region" description="Helical" evidence="9">
    <location>
        <begin position="205"/>
        <end position="224"/>
    </location>
</feature>
<dbReference type="Proteomes" id="UP000389128">
    <property type="component" value="Unassembled WGS sequence"/>
</dbReference>
<feature type="transmembrane region" description="Helical" evidence="9">
    <location>
        <begin position="144"/>
        <end position="165"/>
    </location>
</feature>
<proteinExistence type="inferred from homology"/>
<dbReference type="GO" id="GO:0022857">
    <property type="term" value="F:transmembrane transporter activity"/>
    <property type="evidence" value="ECO:0007669"/>
    <property type="project" value="InterPro"/>
</dbReference>